<feature type="signal peptide" evidence="1">
    <location>
        <begin position="1"/>
        <end position="19"/>
    </location>
</feature>
<evidence type="ECO:0000256" key="1">
    <source>
        <dbReference type="SAM" id="SignalP"/>
    </source>
</evidence>
<organism evidence="2 3">
    <name type="scientific">Fragilariopsis cylindrus CCMP1102</name>
    <dbReference type="NCBI Taxonomy" id="635003"/>
    <lineage>
        <taxon>Eukaryota</taxon>
        <taxon>Sar</taxon>
        <taxon>Stramenopiles</taxon>
        <taxon>Ochrophyta</taxon>
        <taxon>Bacillariophyta</taxon>
        <taxon>Bacillariophyceae</taxon>
        <taxon>Bacillariophycidae</taxon>
        <taxon>Bacillariales</taxon>
        <taxon>Bacillariaceae</taxon>
        <taxon>Fragilariopsis</taxon>
    </lineage>
</organism>
<reference evidence="2 3" key="1">
    <citation type="submission" date="2016-09" db="EMBL/GenBank/DDBJ databases">
        <title>Extensive genetic diversity and differential bi-allelic expression allows diatom success in the polar Southern Ocean.</title>
        <authorList>
            <consortium name="DOE Joint Genome Institute"/>
            <person name="Mock T."/>
            <person name="Otillar R.P."/>
            <person name="Strauss J."/>
            <person name="Dupont C."/>
            <person name="Frickenhaus S."/>
            <person name="Maumus F."/>
            <person name="Mcmullan M."/>
            <person name="Sanges R."/>
            <person name="Schmutz J."/>
            <person name="Toseland A."/>
            <person name="Valas R."/>
            <person name="Veluchamy A."/>
            <person name="Ward B.J."/>
            <person name="Allen A."/>
            <person name="Barry K."/>
            <person name="Falciatore A."/>
            <person name="Ferrante M."/>
            <person name="Fortunato A.E."/>
            <person name="Gloeckner G."/>
            <person name="Gruber A."/>
            <person name="Hipkin R."/>
            <person name="Janech M."/>
            <person name="Kroth P."/>
            <person name="Leese F."/>
            <person name="Lindquist E."/>
            <person name="Lyon B.R."/>
            <person name="Martin J."/>
            <person name="Mayer C."/>
            <person name="Parker M."/>
            <person name="Quesneville H."/>
            <person name="Raymond J."/>
            <person name="Uhlig C."/>
            <person name="Valentin K.U."/>
            <person name="Worden A.Z."/>
            <person name="Armbrust E.V."/>
            <person name="Bowler C."/>
            <person name="Green B."/>
            <person name="Moulton V."/>
            <person name="Van Oosterhout C."/>
            <person name="Grigoriev I."/>
        </authorList>
    </citation>
    <scope>NUCLEOTIDE SEQUENCE [LARGE SCALE GENOMIC DNA]</scope>
    <source>
        <strain evidence="2 3">CCMP1102</strain>
    </source>
</reference>
<dbReference type="OrthoDB" id="52063at2759"/>
<dbReference type="AlphaFoldDB" id="A0A1E7FTG0"/>
<dbReference type="Proteomes" id="UP000095751">
    <property type="component" value="Unassembled WGS sequence"/>
</dbReference>
<name>A0A1E7FTG0_9STRA</name>
<accession>A0A1E7FTG0</accession>
<feature type="chain" id="PRO_5009193580" evidence="1">
    <location>
        <begin position="20"/>
        <end position="245"/>
    </location>
</feature>
<dbReference type="InParanoid" id="A0A1E7FTG0"/>
<keyword evidence="3" id="KW-1185">Reference proteome</keyword>
<gene>
    <name evidence="2" type="ORF">FRACYDRAFT_235030</name>
</gene>
<dbReference type="KEGG" id="fcy:FRACYDRAFT_235030"/>
<keyword evidence="1" id="KW-0732">Signal</keyword>
<evidence type="ECO:0000313" key="2">
    <source>
        <dbReference type="EMBL" id="OEU21407.1"/>
    </source>
</evidence>
<proteinExistence type="predicted"/>
<evidence type="ECO:0000313" key="3">
    <source>
        <dbReference type="Proteomes" id="UP000095751"/>
    </source>
</evidence>
<protein>
    <submittedName>
        <fullName evidence="2">Uncharacterized protein</fullName>
    </submittedName>
</protein>
<dbReference type="EMBL" id="KV784354">
    <property type="protein sequence ID" value="OEU21407.1"/>
    <property type="molecule type" value="Genomic_DNA"/>
</dbReference>
<sequence>MRSSTTILFFLASIVTGQARTVSNRKLDKKRRKGNKKNKSDGVIKGVDDLEFYAKYANAFVGLNPVSGSGSGFIFRESSSSSMTGETFGNIDDSGSGRNNLCTCECKPSDSGIGCAGHAGINYRYGSLLWIDPITGDWTGQTQALQQIPGGKLNFLGTDTRFSPGGPAVYNVACTLQDCGDLFAGVFRQFNDAVSCKVGLAEEALAEDTSCFVRCGTTGVYKEWLAYCAEDFDTSEGTGFSGYGV</sequence>